<dbReference type="GO" id="GO:0009252">
    <property type="term" value="P:peptidoglycan biosynthetic process"/>
    <property type="evidence" value="ECO:0007669"/>
    <property type="project" value="TreeGrafter"/>
</dbReference>
<dbReference type="Gene3D" id="3.20.20.10">
    <property type="entry name" value="Alanine racemase"/>
    <property type="match status" value="1"/>
</dbReference>
<evidence type="ECO:0000256" key="3">
    <source>
        <dbReference type="ARBA" id="ARBA00023235"/>
    </source>
</evidence>
<dbReference type="SUPFAM" id="SSF51419">
    <property type="entry name" value="PLP-binding barrel"/>
    <property type="match status" value="1"/>
</dbReference>
<dbReference type="CDD" id="cd00430">
    <property type="entry name" value="PLPDE_III_AR"/>
    <property type="match status" value="1"/>
</dbReference>
<feature type="binding site" evidence="4 6">
    <location>
        <position position="134"/>
    </location>
    <ligand>
        <name>substrate</name>
    </ligand>
</feature>
<dbReference type="NCBIfam" id="TIGR00492">
    <property type="entry name" value="alr"/>
    <property type="match status" value="1"/>
</dbReference>
<dbReference type="InterPro" id="IPR000821">
    <property type="entry name" value="Ala_racemase"/>
</dbReference>
<reference evidence="8" key="1">
    <citation type="submission" date="2021-01" db="EMBL/GenBank/DDBJ databases">
        <title>Whole genome shotgun sequence of Virgisporangium ochraceum NBRC 16418.</title>
        <authorList>
            <person name="Komaki H."/>
            <person name="Tamura T."/>
        </authorList>
    </citation>
    <scope>NUCLEOTIDE SEQUENCE</scope>
    <source>
        <strain evidence="8">NBRC 16418</strain>
    </source>
</reference>
<feature type="active site" description="Proton acceptor; specific for D-alanine" evidence="4">
    <location>
        <position position="40"/>
    </location>
</feature>
<evidence type="ECO:0000256" key="1">
    <source>
        <dbReference type="ARBA" id="ARBA00001933"/>
    </source>
</evidence>
<proteinExistence type="inferred from homology"/>
<evidence type="ECO:0000256" key="2">
    <source>
        <dbReference type="ARBA" id="ARBA00022898"/>
    </source>
</evidence>
<comment type="pathway">
    <text evidence="4">Amino-acid biosynthesis; D-alanine biosynthesis; D-alanine from L-alanine: step 1/1.</text>
</comment>
<gene>
    <name evidence="8" type="primary">alr_2</name>
    <name evidence="8" type="ORF">Voc01_007680</name>
</gene>
<comment type="cofactor">
    <cofactor evidence="1 4 5">
        <name>pyridoxal 5'-phosphate</name>
        <dbReference type="ChEBI" id="CHEBI:597326"/>
    </cofactor>
</comment>
<dbReference type="EMBL" id="BOPH01000010">
    <property type="protein sequence ID" value="GIJ65851.1"/>
    <property type="molecule type" value="Genomic_DNA"/>
</dbReference>
<comment type="function">
    <text evidence="4">Catalyzes the interconversion of L-alanine and D-alanine. May also act on other amino acids.</text>
</comment>
<name>A0A8J3ZLA6_9ACTN</name>
<dbReference type="GO" id="GO:0005829">
    <property type="term" value="C:cytosol"/>
    <property type="evidence" value="ECO:0007669"/>
    <property type="project" value="TreeGrafter"/>
</dbReference>
<evidence type="ECO:0000256" key="5">
    <source>
        <dbReference type="PIRSR" id="PIRSR600821-50"/>
    </source>
</evidence>
<sequence length="370" mass="38716">MTVLMSVRPRATLRVDLGAVTANVRTIGSRTAGELMAVVKADGFGHGQVDVARAALAGGATRLGVTSLDEARPLREAGLTQRILSWLNPPGADFTEARRLDVELGVPGLDHLHAIARTAPGARVHLQLDTGLGRDGAEPARWDRLCRAARDAERDGRVRVVGVMGHLPCAGRPGHAANARGRDRFAWGLRVARAAGLRPADHHLAATAATLSDPLSHHTMSRIGAGLVGIDESGTVPLRPALTLTAPLVTVRSVPAGTAVGYGHTWTARRATRLGLVPVGYADGLPRLASGRAEVWVAGARRPVVGRISMDMTVVDLGPGSPACAGDPVTVFGPGDHGEPTTAQWAGWAETLEHEIVTGLSARLHRRSTG</sequence>
<feature type="modified residue" description="N6-(pyridoxal phosphate)lysine" evidence="4 5">
    <location>
        <position position="40"/>
    </location>
</feature>
<feature type="binding site" evidence="4 6">
    <location>
        <position position="310"/>
    </location>
    <ligand>
        <name>substrate</name>
    </ligand>
</feature>
<accession>A0A8J3ZLA6</accession>
<feature type="domain" description="Alanine racemase C-terminal" evidence="7">
    <location>
        <begin position="241"/>
        <end position="369"/>
    </location>
</feature>
<comment type="catalytic activity">
    <reaction evidence="4">
        <text>L-alanine = D-alanine</text>
        <dbReference type="Rhea" id="RHEA:20249"/>
        <dbReference type="ChEBI" id="CHEBI:57416"/>
        <dbReference type="ChEBI" id="CHEBI:57972"/>
        <dbReference type="EC" id="5.1.1.1"/>
    </reaction>
</comment>
<keyword evidence="9" id="KW-1185">Reference proteome</keyword>
<keyword evidence="3 4" id="KW-0413">Isomerase</keyword>
<dbReference type="SMART" id="SM01005">
    <property type="entry name" value="Ala_racemase_C"/>
    <property type="match status" value="1"/>
</dbReference>
<protein>
    <recommendedName>
        <fullName evidence="4">Alanine racemase</fullName>
        <ecNumber evidence="4">5.1.1.1</ecNumber>
    </recommendedName>
</protein>
<evidence type="ECO:0000313" key="9">
    <source>
        <dbReference type="Proteomes" id="UP000635606"/>
    </source>
</evidence>
<dbReference type="UniPathway" id="UPA00042">
    <property type="reaction ID" value="UER00497"/>
</dbReference>
<dbReference type="PANTHER" id="PTHR30511">
    <property type="entry name" value="ALANINE RACEMASE"/>
    <property type="match status" value="1"/>
</dbReference>
<comment type="similarity">
    <text evidence="4">Belongs to the alanine racemase family.</text>
</comment>
<dbReference type="HAMAP" id="MF_01201">
    <property type="entry name" value="Ala_racemase"/>
    <property type="match status" value="1"/>
</dbReference>
<dbReference type="SUPFAM" id="SSF50621">
    <property type="entry name" value="Alanine racemase C-terminal domain-like"/>
    <property type="match status" value="1"/>
</dbReference>
<dbReference type="Pfam" id="PF01168">
    <property type="entry name" value="Ala_racemase_N"/>
    <property type="match status" value="1"/>
</dbReference>
<dbReference type="GO" id="GO:0030632">
    <property type="term" value="P:D-alanine biosynthetic process"/>
    <property type="evidence" value="ECO:0007669"/>
    <property type="project" value="UniProtKB-UniRule"/>
</dbReference>
<dbReference type="GO" id="GO:0030170">
    <property type="term" value="F:pyridoxal phosphate binding"/>
    <property type="evidence" value="ECO:0007669"/>
    <property type="project" value="UniProtKB-UniRule"/>
</dbReference>
<dbReference type="EC" id="5.1.1.1" evidence="4"/>
<feature type="active site" description="Proton acceptor; specific for L-alanine" evidence="4">
    <location>
        <position position="262"/>
    </location>
</feature>
<dbReference type="AlphaFoldDB" id="A0A8J3ZLA6"/>
<evidence type="ECO:0000259" key="7">
    <source>
        <dbReference type="SMART" id="SM01005"/>
    </source>
</evidence>
<dbReference type="InterPro" id="IPR029066">
    <property type="entry name" value="PLP-binding_barrel"/>
</dbReference>
<evidence type="ECO:0000256" key="6">
    <source>
        <dbReference type="PIRSR" id="PIRSR600821-52"/>
    </source>
</evidence>
<keyword evidence="2 4" id="KW-0663">Pyridoxal phosphate</keyword>
<dbReference type="RefSeq" id="WP_239159922.1">
    <property type="nucleotide sequence ID" value="NZ_BOPH01000010.1"/>
</dbReference>
<dbReference type="PRINTS" id="PR00992">
    <property type="entry name" value="ALARACEMASE"/>
</dbReference>
<dbReference type="Proteomes" id="UP000635606">
    <property type="component" value="Unassembled WGS sequence"/>
</dbReference>
<organism evidence="8 9">
    <name type="scientific">Virgisporangium ochraceum</name>
    <dbReference type="NCBI Taxonomy" id="65505"/>
    <lineage>
        <taxon>Bacteria</taxon>
        <taxon>Bacillati</taxon>
        <taxon>Actinomycetota</taxon>
        <taxon>Actinomycetes</taxon>
        <taxon>Micromonosporales</taxon>
        <taxon>Micromonosporaceae</taxon>
        <taxon>Virgisporangium</taxon>
    </lineage>
</organism>
<dbReference type="Pfam" id="PF00842">
    <property type="entry name" value="Ala_racemase_C"/>
    <property type="match status" value="1"/>
</dbReference>
<dbReference type="InterPro" id="IPR009006">
    <property type="entry name" value="Ala_racemase/Decarboxylase_C"/>
</dbReference>
<comment type="caution">
    <text evidence="8">The sequence shown here is derived from an EMBL/GenBank/DDBJ whole genome shotgun (WGS) entry which is preliminary data.</text>
</comment>
<dbReference type="InterPro" id="IPR001608">
    <property type="entry name" value="Ala_racemase_N"/>
</dbReference>
<evidence type="ECO:0000313" key="8">
    <source>
        <dbReference type="EMBL" id="GIJ65851.1"/>
    </source>
</evidence>
<dbReference type="InterPro" id="IPR011079">
    <property type="entry name" value="Ala_racemase_C"/>
</dbReference>
<dbReference type="PANTHER" id="PTHR30511:SF0">
    <property type="entry name" value="ALANINE RACEMASE, CATABOLIC-RELATED"/>
    <property type="match status" value="1"/>
</dbReference>
<dbReference type="GO" id="GO:0008784">
    <property type="term" value="F:alanine racemase activity"/>
    <property type="evidence" value="ECO:0007669"/>
    <property type="project" value="UniProtKB-UniRule"/>
</dbReference>
<dbReference type="Gene3D" id="2.40.37.10">
    <property type="entry name" value="Lyase, Ornithine Decarboxylase, Chain A, domain 1"/>
    <property type="match status" value="1"/>
</dbReference>
<evidence type="ECO:0000256" key="4">
    <source>
        <dbReference type="HAMAP-Rule" id="MF_01201"/>
    </source>
</evidence>